<organism evidence="1">
    <name type="scientific">marine sediment metagenome</name>
    <dbReference type="NCBI Taxonomy" id="412755"/>
    <lineage>
        <taxon>unclassified sequences</taxon>
        <taxon>metagenomes</taxon>
        <taxon>ecological metagenomes</taxon>
    </lineage>
</organism>
<feature type="non-terminal residue" evidence="1">
    <location>
        <position position="1"/>
    </location>
</feature>
<dbReference type="EMBL" id="BARS01028365">
    <property type="protein sequence ID" value="GAG07606.1"/>
    <property type="molecule type" value="Genomic_DNA"/>
</dbReference>
<reference evidence="1" key="1">
    <citation type="journal article" date="2014" name="Front. Microbiol.">
        <title>High frequency of phylogenetically diverse reductive dehalogenase-homologous genes in deep subseafloor sedimentary metagenomes.</title>
        <authorList>
            <person name="Kawai M."/>
            <person name="Futagami T."/>
            <person name="Toyoda A."/>
            <person name="Takaki Y."/>
            <person name="Nishi S."/>
            <person name="Hori S."/>
            <person name="Arai W."/>
            <person name="Tsubouchi T."/>
            <person name="Morono Y."/>
            <person name="Uchiyama I."/>
            <person name="Ito T."/>
            <person name="Fujiyama A."/>
            <person name="Inagaki F."/>
            <person name="Takami H."/>
        </authorList>
    </citation>
    <scope>NUCLEOTIDE SEQUENCE</scope>
    <source>
        <strain evidence="1">Expedition CK06-06</strain>
    </source>
</reference>
<name>X0W4H0_9ZZZZ</name>
<evidence type="ECO:0000313" key="1">
    <source>
        <dbReference type="EMBL" id="GAG07606.1"/>
    </source>
</evidence>
<accession>X0W4H0</accession>
<proteinExistence type="predicted"/>
<gene>
    <name evidence="1" type="ORF">S01H1_44465</name>
</gene>
<sequence>DVADLVQNDLVGAICTRLTVAKSQAAVNSVICGITSYVRVVGDEATRIINSTVFGMRSVIYVADDDEAERTTALHAAIIDLSTVHTQAHDQIGLEITLNLHTGTHDTGGVSYGIHLDSEETSFVRNTAVIHVSDDNWTSFVDFDADGVCGGYPAKIGVVCQSNSNDSDGAIRCNVDGVAYWIPLYDADKVTGE</sequence>
<dbReference type="AlphaFoldDB" id="X0W4H0"/>
<comment type="caution">
    <text evidence="1">The sequence shown here is derived from an EMBL/GenBank/DDBJ whole genome shotgun (WGS) entry which is preliminary data.</text>
</comment>
<protein>
    <submittedName>
        <fullName evidence="1">Uncharacterized protein</fullName>
    </submittedName>
</protein>